<dbReference type="OrthoDB" id="5594999at2759"/>
<dbReference type="PANTHER" id="PTHR14344">
    <property type="entry name" value="WD REPEAT PROTEIN"/>
    <property type="match status" value="1"/>
</dbReference>
<keyword evidence="5" id="KW-0677">Repeat</keyword>
<name>A0A2T5LWZ1_9EURO</name>
<dbReference type="Proteomes" id="UP000244073">
    <property type="component" value="Unassembled WGS sequence"/>
</dbReference>
<dbReference type="PANTHER" id="PTHR14344:SF3">
    <property type="entry name" value="WD REPEAT-CONTAINING PROTEIN 6"/>
    <property type="match status" value="1"/>
</dbReference>
<dbReference type="InterPro" id="IPR019775">
    <property type="entry name" value="WD40_repeat_CS"/>
</dbReference>
<evidence type="ECO:0000256" key="7">
    <source>
        <dbReference type="PROSITE-ProRule" id="PRU00221"/>
    </source>
</evidence>
<sequence length="1163" mass="126680">MRSILEHIDACLPVTTLKAFAFGDVRLILSGQGPYARLIQETSGDVLAELRCFKRSNIHGFAILREAEPNVDVTNVQLLAWGDRSLRLIDLHCVSSDAARPVVSLSATSAEYLAPDWVLAGCAPSTTNENNVAYLVTAHNAVLGLTVVNGTSSKYEKAIHIQQLVVGVKSILYSAEVIPISPSHFLIAAGTVFGEIIVWSCFLFNGEGSAADATSSIHHFFTGHEGSIFGVQISSRIANLHGDLSGRLLASCSDDRTIRVWDISNCEHASPNEHSPYSTDGFELRCTGFGSIKDNGELTSESCVASAFGHAARIWGVHFLPTQSQGHRQLNLVSRGEDAHCFVWDLSWQSSSSQKSEFRLTNICSLRNHNGKHVWSLDKYRTGSETIIYTGGADGGVKTFKLEIQKGGGVVCTNRTNQITATAEPANSENPKETAKVSMKAFAFVSPDCFLSSTTRGDVQIGWVESPNTIDRNIVRETLFFEEDLRAYSIIAGLPHHGVALVGNNRGTIRLYEHASKSIIRVAEAGQRPVALFALDYCPKTPSSAAKVSFVAAYGHLERADLFHVYVSEDTEPRVERASIDLPEGFGVTCASFLCNNEYLILGSRSGTLVVYRTAEIDSLKLLLKVIRIHSKEGVTQILPLSSLYGAADTHAKYFLSSGRDGCYRISELETQEDPECVSIHTINSSSTLGHNIEGAYIDRSTRNLMMYGFRGNDFVLWDESMQSEVARINCGGSHRHWAFQPSSERPGDALFIWAQSGFNGFHISSRATRLIRAGAHGREVKAMGSLPSIEGKGPLFVTGGEDTTLRIFTPTQHDAKGPWGGLECLRVLTAHDSGPQHIGWSKDGNFMFTSSASEDFLAWRIRSVPSLGLAAAVLGCYPKSHPGSELRITSFDVLDVEDKQADAGFLLCLAYSNSVIKVFHFSTTAHDGQFTLLASGTYTSNCLTEARFLQSQSSLHLITASTDGHFTLWNLTPVLEPFYTIAPTLRLRESLDPNSITPETIVCENRYQIHSNSIKSLDIARLSDTTALVIAGGDDNAVTLSLLKTDSHDTEMSGCTGTIAIPDAHTASTNAVKIIAQHTCDGDRTIQITFASSGNDNRIKIWQADVDMQTTQGIDAIHVRNVEDRYCPVSDISALDVVRDEQGGLKLLVGGVGMELFSVHLR</sequence>
<dbReference type="Gene3D" id="2.130.10.10">
    <property type="entry name" value="YVTN repeat-like/Quinoprotein amine dehydrogenase"/>
    <property type="match status" value="3"/>
</dbReference>
<dbReference type="SUPFAM" id="SSF50978">
    <property type="entry name" value="WD40 repeat-like"/>
    <property type="match status" value="2"/>
</dbReference>
<dbReference type="PROSITE" id="PS50082">
    <property type="entry name" value="WD_REPEATS_2"/>
    <property type="match status" value="1"/>
</dbReference>
<evidence type="ECO:0000313" key="8">
    <source>
        <dbReference type="EMBL" id="PTU20799.1"/>
    </source>
</evidence>
<dbReference type="RefSeq" id="XP_040752191.1">
    <property type="nucleotide sequence ID" value="XM_040895382.1"/>
</dbReference>
<evidence type="ECO:0000256" key="4">
    <source>
        <dbReference type="ARBA" id="ARBA00022694"/>
    </source>
</evidence>
<dbReference type="InterPro" id="IPR015943">
    <property type="entry name" value="WD40/YVTN_repeat-like_dom_sf"/>
</dbReference>
<feature type="repeat" description="WD" evidence="7">
    <location>
        <begin position="221"/>
        <end position="265"/>
    </location>
</feature>
<evidence type="ECO:0000256" key="6">
    <source>
        <dbReference type="ARBA" id="ARBA00038255"/>
    </source>
</evidence>
<dbReference type="Pfam" id="PF00400">
    <property type="entry name" value="WD40"/>
    <property type="match status" value="2"/>
</dbReference>
<dbReference type="VEuPathDB" id="FungiDB:P175DRAFT_0479068"/>
<evidence type="ECO:0000256" key="1">
    <source>
        <dbReference type="ARBA" id="ARBA00004496"/>
    </source>
</evidence>
<comment type="caution">
    <text evidence="8">The sequence shown here is derived from an EMBL/GenBank/DDBJ whole genome shotgun (WGS) entry which is preliminary data.</text>
</comment>
<dbReference type="EMBL" id="MSFN02000004">
    <property type="protein sequence ID" value="PTU20799.1"/>
    <property type="molecule type" value="Genomic_DNA"/>
</dbReference>
<evidence type="ECO:0000256" key="3">
    <source>
        <dbReference type="ARBA" id="ARBA00022574"/>
    </source>
</evidence>
<accession>A0A2T5LWZ1</accession>
<keyword evidence="4" id="KW-0819">tRNA processing</keyword>
<dbReference type="SMART" id="SM00320">
    <property type="entry name" value="WD40"/>
    <property type="match status" value="9"/>
</dbReference>
<dbReference type="InterPro" id="IPR001680">
    <property type="entry name" value="WD40_rpt"/>
</dbReference>
<dbReference type="PROSITE" id="PS00678">
    <property type="entry name" value="WD_REPEATS_1"/>
    <property type="match status" value="1"/>
</dbReference>
<dbReference type="GeneID" id="63812264"/>
<keyword evidence="3 7" id="KW-0853">WD repeat</keyword>
<dbReference type="InterPro" id="IPR051973">
    <property type="entry name" value="tRNA_Anticodon_Mtase-Reg"/>
</dbReference>
<protein>
    <submittedName>
        <fullName evidence="8">Uncharacterized protein</fullName>
    </submittedName>
</protein>
<gene>
    <name evidence="8" type="ORF">P175DRAFT_0479068</name>
</gene>
<comment type="subcellular location">
    <subcellularLocation>
        <location evidence="1">Cytoplasm</location>
    </subcellularLocation>
</comment>
<dbReference type="GO" id="GO:0005737">
    <property type="term" value="C:cytoplasm"/>
    <property type="evidence" value="ECO:0007669"/>
    <property type="project" value="UniProtKB-SubCell"/>
</dbReference>
<dbReference type="AlphaFoldDB" id="A0A2T5LWZ1"/>
<evidence type="ECO:0000256" key="5">
    <source>
        <dbReference type="ARBA" id="ARBA00022737"/>
    </source>
</evidence>
<dbReference type="PROSITE" id="PS50294">
    <property type="entry name" value="WD_REPEATS_REGION"/>
    <property type="match status" value="1"/>
</dbReference>
<evidence type="ECO:0000313" key="9">
    <source>
        <dbReference type="Proteomes" id="UP000244073"/>
    </source>
</evidence>
<reference evidence="8 9" key="1">
    <citation type="journal article" date="2018" name="Proc. Natl. Acad. Sci. U.S.A.">
        <title>Linking secondary metabolites to gene clusters through genome sequencing of six diverse Aspergillus species.</title>
        <authorList>
            <person name="Kaerboelling I."/>
            <person name="Vesth T.C."/>
            <person name="Frisvad J.C."/>
            <person name="Nybo J.L."/>
            <person name="Theobald S."/>
            <person name="Kuo A."/>
            <person name="Bowyer P."/>
            <person name="Matsuda Y."/>
            <person name="Mondo S."/>
            <person name="Lyhne E.K."/>
            <person name="Kogle M.E."/>
            <person name="Clum A."/>
            <person name="Lipzen A."/>
            <person name="Salamov A."/>
            <person name="Ngan C.Y."/>
            <person name="Daum C."/>
            <person name="Chiniquy J."/>
            <person name="Barry K."/>
            <person name="LaButti K."/>
            <person name="Haridas S."/>
            <person name="Simmons B.A."/>
            <person name="Magnuson J.K."/>
            <person name="Mortensen U.H."/>
            <person name="Larsen T.O."/>
            <person name="Grigoriev I.V."/>
            <person name="Baker S.E."/>
            <person name="Andersen M.R."/>
        </authorList>
    </citation>
    <scope>NUCLEOTIDE SEQUENCE [LARGE SCALE GENOMIC DNA]</scope>
    <source>
        <strain evidence="8 9">IBT 24754</strain>
    </source>
</reference>
<proteinExistence type="inferred from homology"/>
<dbReference type="GO" id="GO:0030488">
    <property type="term" value="P:tRNA methylation"/>
    <property type="evidence" value="ECO:0007669"/>
    <property type="project" value="TreeGrafter"/>
</dbReference>
<organism evidence="8 9">
    <name type="scientific">Aspergillus ochraceoroseus IBT 24754</name>
    <dbReference type="NCBI Taxonomy" id="1392256"/>
    <lineage>
        <taxon>Eukaryota</taxon>
        <taxon>Fungi</taxon>
        <taxon>Dikarya</taxon>
        <taxon>Ascomycota</taxon>
        <taxon>Pezizomycotina</taxon>
        <taxon>Eurotiomycetes</taxon>
        <taxon>Eurotiomycetidae</taxon>
        <taxon>Eurotiales</taxon>
        <taxon>Aspergillaceae</taxon>
        <taxon>Aspergillus</taxon>
        <taxon>Aspergillus subgen. Nidulantes</taxon>
    </lineage>
</organism>
<keyword evidence="2" id="KW-0963">Cytoplasm</keyword>
<dbReference type="InterPro" id="IPR036322">
    <property type="entry name" value="WD40_repeat_dom_sf"/>
</dbReference>
<evidence type="ECO:0000256" key="2">
    <source>
        <dbReference type="ARBA" id="ARBA00022490"/>
    </source>
</evidence>
<comment type="similarity">
    <text evidence="6">Belongs to the WD repeat WDR6 family.</text>
</comment>